<sequence length="182" mass="19818">MTDLSVPNGLGATPVPPSNRDELWLQPPRHRIERRAVGWWLMRGVLAVAVIVGALVAAYLLAEPARPWVGPVLIGASVLGVAYLAVVPAWRYAVHRWEATEEAVYVRTGWFVREWRVAPISRIQTVDTVRGPLQQVFGLATVTVTTASAHGAIYLVGLDHRIAADLTTDLTRITQATPGDAT</sequence>
<keyword evidence="5" id="KW-1185">Reference proteome</keyword>
<dbReference type="Pfam" id="PF03703">
    <property type="entry name" value="bPH_2"/>
    <property type="match status" value="1"/>
</dbReference>
<keyword evidence="2" id="KW-0472">Membrane</keyword>
<feature type="transmembrane region" description="Helical" evidence="2">
    <location>
        <begin position="40"/>
        <end position="62"/>
    </location>
</feature>
<reference evidence="5" key="1">
    <citation type="submission" date="2016-06" db="EMBL/GenBank/DDBJ databases">
        <title>Complete genome sequence of Actinoalloteichus fjordicus DSM 46855 (=ADI127-17), type strain of the new species Actinoalloteichus fjordicus.</title>
        <authorList>
            <person name="Ruckert C."/>
            <person name="Nouioui I."/>
            <person name="Willmese J."/>
            <person name="van Wezel G."/>
            <person name="Klenk H.-P."/>
            <person name="Kalinowski J."/>
            <person name="Zotchev S.B."/>
        </authorList>
    </citation>
    <scope>NUCLEOTIDE SEQUENCE [LARGE SCALE GENOMIC DNA]</scope>
    <source>
        <strain evidence="5">ADI127-7</strain>
    </source>
</reference>
<dbReference type="AlphaFoldDB" id="A0AAC9PR83"/>
<gene>
    <name evidence="4" type="ORF">UA74_09755</name>
</gene>
<evidence type="ECO:0000313" key="5">
    <source>
        <dbReference type="Proteomes" id="UP000185511"/>
    </source>
</evidence>
<dbReference type="KEGG" id="acad:UA74_09755"/>
<dbReference type="Proteomes" id="UP000185511">
    <property type="component" value="Chromosome"/>
</dbReference>
<accession>A0AAC9PR83</accession>
<dbReference type="PANTHER" id="PTHR34473:SF3">
    <property type="entry name" value="TRANSMEMBRANE PROTEIN-RELATED"/>
    <property type="match status" value="1"/>
</dbReference>
<protein>
    <recommendedName>
        <fullName evidence="3">YdbS-like PH domain-containing protein</fullName>
    </recommendedName>
</protein>
<dbReference type="EMBL" id="CP016076">
    <property type="protein sequence ID" value="APU14014.1"/>
    <property type="molecule type" value="Genomic_DNA"/>
</dbReference>
<name>A0AAC9PR83_9PSEU</name>
<feature type="domain" description="YdbS-like PH" evidence="3">
    <location>
        <begin position="93"/>
        <end position="156"/>
    </location>
</feature>
<dbReference type="PANTHER" id="PTHR34473">
    <property type="entry name" value="UPF0699 TRANSMEMBRANE PROTEIN YDBS"/>
    <property type="match status" value="1"/>
</dbReference>
<evidence type="ECO:0000256" key="2">
    <source>
        <dbReference type="SAM" id="Phobius"/>
    </source>
</evidence>
<dbReference type="InterPro" id="IPR005182">
    <property type="entry name" value="YdbS-like_PH"/>
</dbReference>
<proteinExistence type="predicted"/>
<keyword evidence="2" id="KW-0812">Transmembrane</keyword>
<keyword evidence="2" id="KW-1133">Transmembrane helix</keyword>
<evidence type="ECO:0000259" key="3">
    <source>
        <dbReference type="Pfam" id="PF03703"/>
    </source>
</evidence>
<evidence type="ECO:0000313" key="4">
    <source>
        <dbReference type="EMBL" id="APU14014.1"/>
    </source>
</evidence>
<feature type="transmembrane region" description="Helical" evidence="2">
    <location>
        <begin position="68"/>
        <end position="87"/>
    </location>
</feature>
<evidence type="ECO:0000256" key="1">
    <source>
        <dbReference type="SAM" id="MobiDB-lite"/>
    </source>
</evidence>
<organism evidence="4 5">
    <name type="scientific">Actinoalloteichus fjordicus</name>
    <dbReference type="NCBI Taxonomy" id="1612552"/>
    <lineage>
        <taxon>Bacteria</taxon>
        <taxon>Bacillati</taxon>
        <taxon>Actinomycetota</taxon>
        <taxon>Actinomycetes</taxon>
        <taxon>Pseudonocardiales</taxon>
        <taxon>Pseudonocardiaceae</taxon>
        <taxon>Actinoalloteichus</taxon>
    </lineage>
</organism>
<feature type="region of interest" description="Disordered" evidence="1">
    <location>
        <begin position="1"/>
        <end position="22"/>
    </location>
</feature>